<comment type="caution">
    <text evidence="2">The sequence shown here is derived from an EMBL/GenBank/DDBJ whole genome shotgun (WGS) entry which is preliminary data.</text>
</comment>
<accession>A0ABV7ABD5</accession>
<keyword evidence="1" id="KW-0175">Coiled coil</keyword>
<keyword evidence="3" id="KW-1185">Reference proteome</keyword>
<evidence type="ECO:0000313" key="2">
    <source>
        <dbReference type="EMBL" id="MFC2950278.1"/>
    </source>
</evidence>
<organism evidence="2 3">
    <name type="scientific">Virgibacillus sediminis</name>
    <dbReference type="NCBI Taxonomy" id="202260"/>
    <lineage>
        <taxon>Bacteria</taxon>
        <taxon>Bacillati</taxon>
        <taxon>Bacillota</taxon>
        <taxon>Bacilli</taxon>
        <taxon>Bacillales</taxon>
        <taxon>Bacillaceae</taxon>
        <taxon>Virgibacillus</taxon>
    </lineage>
</organism>
<dbReference type="RefSeq" id="WP_390308435.1">
    <property type="nucleotide sequence ID" value="NZ_JBHRRZ010000040.1"/>
</dbReference>
<sequence length="305" mass="34287">MEDELHTARDLFAQAAELPGDFHQAEISLDFMDIALDIDHSLKKAESLLEKEKHQQALSTLNEAENELKNFNGTAVNHLIEKISTSRESIKLAQLEKLLNSEPDMEQLKSLLWESDELSAGEAAEMTESIREKIVSYTFSHASEQLNSNQFNDAQFLVEDGLKYAPDSEKLKSLKATIEKEQTAFENAQVQRIEQAVNTAAKDEQLNETDAVEILSIEVKEDNQGNLIVSGEVESVATIPIETIQAEYTLSTQEGTVILSNEVYVYPEKLFPGEVGRFEFTHFDTGQQKEAPVAEIDKVTWYTNE</sequence>
<gene>
    <name evidence="2" type="ORF">ACFODW_18290</name>
</gene>
<proteinExistence type="predicted"/>
<feature type="coiled-coil region" evidence="1">
    <location>
        <begin position="54"/>
        <end position="81"/>
    </location>
</feature>
<evidence type="ECO:0000256" key="1">
    <source>
        <dbReference type="SAM" id="Coils"/>
    </source>
</evidence>
<name>A0ABV7ABD5_9BACI</name>
<reference evidence="3" key="1">
    <citation type="journal article" date="2019" name="Int. J. Syst. Evol. Microbiol.">
        <title>The Global Catalogue of Microorganisms (GCM) 10K type strain sequencing project: providing services to taxonomists for standard genome sequencing and annotation.</title>
        <authorList>
            <consortium name="The Broad Institute Genomics Platform"/>
            <consortium name="The Broad Institute Genome Sequencing Center for Infectious Disease"/>
            <person name="Wu L."/>
            <person name="Ma J."/>
        </authorList>
    </citation>
    <scope>NUCLEOTIDE SEQUENCE [LARGE SCALE GENOMIC DNA]</scope>
    <source>
        <strain evidence="3">KCTC 13193</strain>
    </source>
</reference>
<dbReference type="EMBL" id="JBHRRZ010000040">
    <property type="protein sequence ID" value="MFC2950278.1"/>
    <property type="molecule type" value="Genomic_DNA"/>
</dbReference>
<evidence type="ECO:0000313" key="3">
    <source>
        <dbReference type="Proteomes" id="UP001595387"/>
    </source>
</evidence>
<dbReference type="Proteomes" id="UP001595387">
    <property type="component" value="Unassembled WGS sequence"/>
</dbReference>
<protein>
    <submittedName>
        <fullName evidence="2">Zinc ribbon domain-containing protein</fullName>
    </submittedName>
</protein>